<evidence type="ECO:0000259" key="2">
    <source>
        <dbReference type="Pfam" id="PF07992"/>
    </source>
</evidence>
<dbReference type="InterPro" id="IPR051691">
    <property type="entry name" value="Metab_Enz_Cyan_OpOx_G3PDH"/>
</dbReference>
<dbReference type="EMBL" id="JAESVA010000005">
    <property type="protein sequence ID" value="MCB8881759.1"/>
    <property type="molecule type" value="Genomic_DNA"/>
</dbReference>
<dbReference type="Gene3D" id="3.50.50.60">
    <property type="entry name" value="FAD/NAD(P)-binding domain"/>
    <property type="match status" value="2"/>
</dbReference>
<dbReference type="GO" id="GO:0016491">
    <property type="term" value="F:oxidoreductase activity"/>
    <property type="evidence" value="ECO:0007669"/>
    <property type="project" value="UniProtKB-KW"/>
</dbReference>
<dbReference type="Proteomes" id="UP000721844">
    <property type="component" value="Unassembled WGS sequence"/>
</dbReference>
<keyword evidence="4" id="KW-1185">Reference proteome</keyword>
<dbReference type="InterPro" id="IPR023753">
    <property type="entry name" value="FAD/NAD-binding_dom"/>
</dbReference>
<name>A0A964E4S3_9PROT</name>
<dbReference type="PRINTS" id="PR00419">
    <property type="entry name" value="ADXRDTASE"/>
</dbReference>
<evidence type="ECO:0000313" key="3">
    <source>
        <dbReference type="EMBL" id="MCB8881759.1"/>
    </source>
</evidence>
<dbReference type="SUPFAM" id="SSF51905">
    <property type="entry name" value="FAD/NAD(P)-binding domain"/>
    <property type="match status" value="1"/>
</dbReference>
<accession>A0A964E4S3</accession>
<dbReference type="Pfam" id="PF07992">
    <property type="entry name" value="Pyr_redox_2"/>
    <property type="match status" value="1"/>
</dbReference>
<dbReference type="AlphaFoldDB" id="A0A964E4S3"/>
<dbReference type="PANTHER" id="PTHR42949">
    <property type="entry name" value="ANAEROBIC GLYCEROL-3-PHOSPHATE DEHYDROGENASE SUBUNIT B"/>
    <property type="match status" value="1"/>
</dbReference>
<reference evidence="3 4" key="1">
    <citation type="journal article" date="2021" name="Microorganisms">
        <title>Acidisoma silvae sp. nov. and Acidisomacellulosilytica sp. nov., Two Acidophilic Bacteria Isolated from Decaying Wood, Hydrolyzing Cellulose and Producing Poly-3-hydroxybutyrate.</title>
        <authorList>
            <person name="Mieszkin S."/>
            <person name="Pouder E."/>
            <person name="Uroz S."/>
            <person name="Simon-Colin C."/>
            <person name="Alain K."/>
        </authorList>
    </citation>
    <scope>NUCLEOTIDE SEQUENCE [LARGE SCALE GENOMIC DNA]</scope>
    <source>
        <strain evidence="3 4">HW T5.17</strain>
    </source>
</reference>
<organism evidence="3 4">
    <name type="scientific">Acidisoma cellulosilyticum</name>
    <dbReference type="NCBI Taxonomy" id="2802395"/>
    <lineage>
        <taxon>Bacteria</taxon>
        <taxon>Pseudomonadati</taxon>
        <taxon>Pseudomonadota</taxon>
        <taxon>Alphaproteobacteria</taxon>
        <taxon>Acetobacterales</taxon>
        <taxon>Acidocellaceae</taxon>
        <taxon>Acidisoma</taxon>
    </lineage>
</organism>
<evidence type="ECO:0000313" key="4">
    <source>
        <dbReference type="Proteomes" id="UP000721844"/>
    </source>
</evidence>
<dbReference type="InterPro" id="IPR036188">
    <property type="entry name" value="FAD/NAD-bd_sf"/>
</dbReference>
<protein>
    <submittedName>
        <fullName evidence="3">FAD-dependent oxidoreductase</fullName>
    </submittedName>
</protein>
<dbReference type="PANTHER" id="PTHR42949:SF3">
    <property type="entry name" value="ANAEROBIC GLYCEROL-3-PHOSPHATE DEHYDROGENASE SUBUNIT B"/>
    <property type="match status" value="1"/>
</dbReference>
<evidence type="ECO:0000256" key="1">
    <source>
        <dbReference type="ARBA" id="ARBA00023002"/>
    </source>
</evidence>
<sequence>MIDVAIIGSGPAGLSAAIALRKRGLRQVVVLERDSEAGGVPRHCAHPPYGLREFGRIMTGPSYAQRLADDARAIGVQIRLLHSVTQLLPDGVLEIATPNGRQRLQAKRVLIATGVRETPRSARLLSGDRPLGVLNTGALQAYIALQGLIPFRRPVILGSELVSLSAIATCRSHGIRPAAVIETNARPTARFPLTLLPRLLGIPVFLGCAVTAIHGTDRVEAVTLQSTDGGTTRDIACDGVLLTGRFLPEASLIRASHLTLDPATQGPAIDQFGRCSDPRYFAAGNILRAVETAGWSFREGQRIAHCLAADLEGRLPSASASLEIRAGDNLKLVLPQRLTSPSKALGKQTLELRVAQGVTGRLRLRHGDVTLYERPLTALPERRILIPIGALDLANLTGTIVAEILT</sequence>
<proteinExistence type="predicted"/>
<gene>
    <name evidence="3" type="ORF">ACELLULO517_16035</name>
</gene>
<keyword evidence="1" id="KW-0560">Oxidoreductase</keyword>
<feature type="domain" description="FAD/NAD(P)-binding" evidence="2">
    <location>
        <begin position="3"/>
        <end position="296"/>
    </location>
</feature>
<comment type="caution">
    <text evidence="3">The sequence shown here is derived from an EMBL/GenBank/DDBJ whole genome shotgun (WGS) entry which is preliminary data.</text>
</comment>